<dbReference type="InterPro" id="IPR001322">
    <property type="entry name" value="Lamin_tail_dom"/>
</dbReference>
<name>A0ABQ3L567_9PSEU</name>
<proteinExistence type="predicted"/>
<evidence type="ECO:0000313" key="4">
    <source>
        <dbReference type="Proteomes" id="UP000635387"/>
    </source>
</evidence>
<comment type="caution">
    <text evidence="3">The sequence shown here is derived from an EMBL/GenBank/DDBJ whole genome shotgun (WGS) entry which is preliminary data.</text>
</comment>
<evidence type="ECO:0000313" key="3">
    <source>
        <dbReference type="EMBL" id="GHH05195.1"/>
    </source>
</evidence>
<evidence type="ECO:0000259" key="2">
    <source>
        <dbReference type="PROSITE" id="PS51841"/>
    </source>
</evidence>
<gene>
    <name evidence="3" type="ORF">GCM10017790_08830</name>
</gene>
<protein>
    <recommendedName>
        <fullName evidence="2">LTD domain-containing protein</fullName>
    </recommendedName>
</protein>
<keyword evidence="4" id="KW-1185">Reference proteome</keyword>
<sequence length="335" mass="36494">MNSPNATSLPVQFRTNRARLGDIDDRLAIPDTIRIPPHRAFCATNTKLRAGWVRGPDPMRFGDDRPAGTDRSGNRSTGQSGKVRRIRFAPGANRNWPLVRHFSPAQHGKREQSTNRGETMIRRLISGVLGVLALSLVTAPPSDARDLAPQVSTTVVINEIFTKGIFGELDEFLELRNISTVPVDLTGFRLRFHSSSCVVTDTVFLTELVLQPINFVGQYVVLTGQNFSGTIYDQTNVIPTAGNLLPAGAGSVVLFDPAFRQVDAVAWTSASGTPCPREGQPARTPPPGLSLSRNYLSWDTDNNRTDFNPTPKTAGAQWPVPPAAARHSKPPPLTE</sequence>
<feature type="compositionally biased region" description="Polar residues" evidence="1">
    <location>
        <begin position="291"/>
        <end position="311"/>
    </location>
</feature>
<evidence type="ECO:0000256" key="1">
    <source>
        <dbReference type="SAM" id="MobiDB-lite"/>
    </source>
</evidence>
<dbReference type="InterPro" id="IPR036415">
    <property type="entry name" value="Lamin_tail_dom_sf"/>
</dbReference>
<accession>A0ABQ3L567</accession>
<reference evidence="4" key="1">
    <citation type="journal article" date="2019" name="Int. J. Syst. Evol. Microbiol.">
        <title>The Global Catalogue of Microorganisms (GCM) 10K type strain sequencing project: providing services to taxonomists for standard genome sequencing and annotation.</title>
        <authorList>
            <consortium name="The Broad Institute Genomics Platform"/>
            <consortium name="The Broad Institute Genome Sequencing Center for Infectious Disease"/>
            <person name="Wu L."/>
            <person name="Ma J."/>
        </authorList>
    </citation>
    <scope>NUCLEOTIDE SEQUENCE [LARGE SCALE GENOMIC DNA]</scope>
    <source>
        <strain evidence="4">CGMCC 4.7683</strain>
    </source>
</reference>
<dbReference type="SUPFAM" id="SSF74853">
    <property type="entry name" value="Lamin A/C globular tail domain"/>
    <property type="match status" value="1"/>
</dbReference>
<dbReference type="EMBL" id="BNAY01000001">
    <property type="protein sequence ID" value="GHH05195.1"/>
    <property type="molecule type" value="Genomic_DNA"/>
</dbReference>
<dbReference type="PROSITE" id="PS51841">
    <property type="entry name" value="LTD"/>
    <property type="match status" value="1"/>
</dbReference>
<feature type="region of interest" description="Disordered" evidence="1">
    <location>
        <begin position="270"/>
        <end position="335"/>
    </location>
</feature>
<feature type="domain" description="LTD" evidence="2">
    <location>
        <begin position="143"/>
        <end position="269"/>
    </location>
</feature>
<feature type="region of interest" description="Disordered" evidence="1">
    <location>
        <begin position="53"/>
        <end position="83"/>
    </location>
</feature>
<dbReference type="Proteomes" id="UP000635387">
    <property type="component" value="Unassembled WGS sequence"/>
</dbReference>
<organism evidence="3 4">
    <name type="scientific">Amycolatopsis oliviviridis</name>
    <dbReference type="NCBI Taxonomy" id="1471590"/>
    <lineage>
        <taxon>Bacteria</taxon>
        <taxon>Bacillati</taxon>
        <taxon>Actinomycetota</taxon>
        <taxon>Actinomycetes</taxon>
        <taxon>Pseudonocardiales</taxon>
        <taxon>Pseudonocardiaceae</taxon>
        <taxon>Amycolatopsis</taxon>
    </lineage>
</organism>